<evidence type="ECO:0000313" key="9">
    <source>
        <dbReference type="Proteomes" id="UP001156102"/>
    </source>
</evidence>
<dbReference type="RefSeq" id="WP_254760420.1">
    <property type="nucleotide sequence ID" value="NZ_JANCLT010000012.1"/>
</dbReference>
<dbReference type="GO" id="GO:0003677">
    <property type="term" value="F:DNA binding"/>
    <property type="evidence" value="ECO:0007669"/>
    <property type="project" value="UniProtKB-KW"/>
</dbReference>
<dbReference type="Pfam" id="PF01614">
    <property type="entry name" value="IclR_C"/>
    <property type="match status" value="1"/>
</dbReference>
<evidence type="ECO:0000259" key="7">
    <source>
        <dbReference type="PROSITE" id="PS51078"/>
    </source>
</evidence>
<protein>
    <recommendedName>
        <fullName evidence="5">Glycerol operon regulatory protein</fullName>
    </recommendedName>
</protein>
<dbReference type="GO" id="GO:0003700">
    <property type="term" value="F:DNA-binding transcription factor activity"/>
    <property type="evidence" value="ECO:0007669"/>
    <property type="project" value="TreeGrafter"/>
</dbReference>
<feature type="domain" description="IclR-ED" evidence="7">
    <location>
        <begin position="73"/>
        <end position="254"/>
    </location>
</feature>
<keyword evidence="9" id="KW-1185">Reference proteome</keyword>
<keyword evidence="3" id="KW-0804">Transcription</keyword>
<dbReference type="Gene3D" id="1.10.10.10">
    <property type="entry name" value="Winged helix-like DNA-binding domain superfamily/Winged helix DNA-binding domain"/>
    <property type="match status" value="1"/>
</dbReference>
<dbReference type="SUPFAM" id="SSF46785">
    <property type="entry name" value="Winged helix' DNA-binding domain"/>
    <property type="match status" value="1"/>
</dbReference>
<evidence type="ECO:0000313" key="8">
    <source>
        <dbReference type="EMBL" id="MCP8970501.1"/>
    </source>
</evidence>
<keyword evidence="2" id="KW-0238">DNA-binding</keyword>
<dbReference type="PANTHER" id="PTHR30136:SF35">
    <property type="entry name" value="HTH-TYPE TRANSCRIPTIONAL REGULATOR RV1719"/>
    <property type="match status" value="1"/>
</dbReference>
<evidence type="ECO:0000256" key="1">
    <source>
        <dbReference type="ARBA" id="ARBA00023015"/>
    </source>
</evidence>
<reference evidence="8" key="1">
    <citation type="submission" date="2022-07" db="EMBL/GenBank/DDBJ databases">
        <authorList>
            <person name="Li W.-J."/>
            <person name="Deng Q.-Q."/>
        </authorList>
    </citation>
    <scope>NUCLEOTIDE SEQUENCE</scope>
    <source>
        <strain evidence="8">SYSU M60031</strain>
    </source>
</reference>
<dbReference type="PANTHER" id="PTHR30136">
    <property type="entry name" value="HELIX-TURN-HELIX TRANSCRIPTIONAL REGULATOR, ICLR FAMILY"/>
    <property type="match status" value="1"/>
</dbReference>
<dbReference type="InterPro" id="IPR005471">
    <property type="entry name" value="Tscrpt_reg_IclR_N"/>
</dbReference>
<dbReference type="InterPro" id="IPR014757">
    <property type="entry name" value="Tscrpt_reg_IclR_C"/>
</dbReference>
<dbReference type="EMBL" id="JANCLT010000012">
    <property type="protein sequence ID" value="MCP8970501.1"/>
    <property type="molecule type" value="Genomic_DNA"/>
</dbReference>
<dbReference type="SUPFAM" id="SSF55781">
    <property type="entry name" value="GAF domain-like"/>
    <property type="match status" value="1"/>
</dbReference>
<evidence type="ECO:0000256" key="2">
    <source>
        <dbReference type="ARBA" id="ARBA00023125"/>
    </source>
</evidence>
<sequence>MKLANQEGVLSSVKNALSLLRCFTLETPEWKVTDLAAHLQLGKSTVSRMLTTLASEGFVQKNPETHKYRLGLTILHLNTVAVSCLEVSREALPVLTRLVQETGETAHISVLQDDAVVYLNKVECKHPVKILTHVGRQNPAHCTSSGKIILAHQSEQRVDAFIAKGLQKYTPNTVTDPQDFKAMLQKAKKQGYAISMEEINEGVGSIAAPIRDYTGRVVYAVSVIGPVHRMNPHEPSILHRVKLAAHEISERLGYFK</sequence>
<evidence type="ECO:0000256" key="5">
    <source>
        <dbReference type="ARBA" id="ARBA00070406"/>
    </source>
</evidence>
<dbReference type="GO" id="GO:0045892">
    <property type="term" value="P:negative regulation of DNA-templated transcription"/>
    <property type="evidence" value="ECO:0007669"/>
    <property type="project" value="TreeGrafter"/>
</dbReference>
<dbReference type="InterPro" id="IPR036388">
    <property type="entry name" value="WH-like_DNA-bd_sf"/>
</dbReference>
<evidence type="ECO:0000256" key="4">
    <source>
        <dbReference type="ARBA" id="ARBA00058938"/>
    </source>
</evidence>
<evidence type="ECO:0000259" key="6">
    <source>
        <dbReference type="PROSITE" id="PS51077"/>
    </source>
</evidence>
<name>A0AA41XE89_9BACI</name>
<accession>A0AA41XE89</accession>
<feature type="domain" description="HTH iclR-type" evidence="6">
    <location>
        <begin position="10"/>
        <end position="72"/>
    </location>
</feature>
<dbReference type="PROSITE" id="PS51077">
    <property type="entry name" value="HTH_ICLR"/>
    <property type="match status" value="1"/>
</dbReference>
<dbReference type="SMART" id="SM00346">
    <property type="entry name" value="HTH_ICLR"/>
    <property type="match status" value="1"/>
</dbReference>
<dbReference type="Pfam" id="PF09339">
    <property type="entry name" value="HTH_IclR"/>
    <property type="match status" value="1"/>
</dbReference>
<dbReference type="AlphaFoldDB" id="A0AA41XE89"/>
<dbReference type="Gene3D" id="3.30.450.40">
    <property type="match status" value="1"/>
</dbReference>
<proteinExistence type="predicted"/>
<dbReference type="InterPro" id="IPR029016">
    <property type="entry name" value="GAF-like_dom_sf"/>
</dbReference>
<gene>
    <name evidence="8" type="ORF">NK662_18445</name>
</gene>
<dbReference type="PROSITE" id="PS51078">
    <property type="entry name" value="ICLR_ED"/>
    <property type="match status" value="1"/>
</dbReference>
<dbReference type="InterPro" id="IPR050707">
    <property type="entry name" value="HTH_MetabolicPath_Reg"/>
</dbReference>
<dbReference type="InterPro" id="IPR036390">
    <property type="entry name" value="WH_DNA-bd_sf"/>
</dbReference>
<dbReference type="Proteomes" id="UP001156102">
    <property type="component" value="Unassembled WGS sequence"/>
</dbReference>
<organism evidence="8 9">
    <name type="scientific">Ectobacillus ponti</name>
    <dbReference type="NCBI Taxonomy" id="2961894"/>
    <lineage>
        <taxon>Bacteria</taxon>
        <taxon>Bacillati</taxon>
        <taxon>Bacillota</taxon>
        <taxon>Bacilli</taxon>
        <taxon>Bacillales</taxon>
        <taxon>Bacillaceae</taxon>
        <taxon>Ectobacillus</taxon>
    </lineage>
</organism>
<comment type="function">
    <text evidence="4">May be an activator protein for the gylABX operon.</text>
</comment>
<comment type="caution">
    <text evidence="8">The sequence shown here is derived from an EMBL/GenBank/DDBJ whole genome shotgun (WGS) entry which is preliminary data.</text>
</comment>
<dbReference type="FunFam" id="1.10.10.10:FF:000056">
    <property type="entry name" value="IclR family transcriptional regulator"/>
    <property type="match status" value="1"/>
</dbReference>
<keyword evidence="1" id="KW-0805">Transcription regulation</keyword>
<evidence type="ECO:0000256" key="3">
    <source>
        <dbReference type="ARBA" id="ARBA00023163"/>
    </source>
</evidence>